<protein>
    <recommendedName>
        <fullName evidence="2">F-box domain-containing protein</fullName>
    </recommendedName>
</protein>
<dbReference type="InterPro" id="IPR036047">
    <property type="entry name" value="F-box-like_dom_sf"/>
</dbReference>
<accession>A0AAD9HUZ0</accession>
<feature type="domain" description="F-box" evidence="2">
    <location>
        <begin position="104"/>
        <end position="140"/>
    </location>
</feature>
<feature type="transmembrane region" description="Helical" evidence="1">
    <location>
        <begin position="354"/>
        <end position="378"/>
    </location>
</feature>
<dbReference type="SMART" id="SM00256">
    <property type="entry name" value="FBOX"/>
    <property type="match status" value="1"/>
</dbReference>
<evidence type="ECO:0000259" key="2">
    <source>
        <dbReference type="PROSITE" id="PS50181"/>
    </source>
</evidence>
<keyword evidence="1" id="KW-0812">Transmembrane</keyword>
<feature type="transmembrane region" description="Helical" evidence="1">
    <location>
        <begin position="314"/>
        <end position="333"/>
    </location>
</feature>
<dbReference type="EMBL" id="JAQQPM010000001">
    <property type="protein sequence ID" value="KAK2066193.1"/>
    <property type="molecule type" value="Genomic_DNA"/>
</dbReference>
<keyword evidence="1" id="KW-1133">Transmembrane helix</keyword>
<feature type="transmembrane region" description="Helical" evidence="1">
    <location>
        <begin position="280"/>
        <end position="302"/>
    </location>
</feature>
<name>A0AAD9HUZ0_9PEZI</name>
<dbReference type="PROSITE" id="PS50181">
    <property type="entry name" value="FBOX"/>
    <property type="match status" value="1"/>
</dbReference>
<dbReference type="InterPro" id="IPR001810">
    <property type="entry name" value="F-box_dom"/>
</dbReference>
<comment type="caution">
    <text evidence="3">The sequence shown here is derived from an EMBL/GenBank/DDBJ whole genome shotgun (WGS) entry which is preliminary data.</text>
</comment>
<reference evidence="3" key="1">
    <citation type="journal article" date="2023" name="Mol. Plant Microbe Interact.">
        <title>Elucidating the Obligate Nature and Biological Capacity of an Invasive Fungal Corn Pathogen.</title>
        <authorList>
            <person name="MacCready J.S."/>
            <person name="Roggenkamp E.M."/>
            <person name="Gdanetz K."/>
            <person name="Chilvers M.I."/>
        </authorList>
    </citation>
    <scope>NUCLEOTIDE SEQUENCE</scope>
    <source>
        <strain evidence="3">PM02</strain>
    </source>
</reference>
<sequence>MVDRSSFRAVHGIDFAWPQEEAIETHVTRRTSLHRRISVGAFNTYFELQSNPSTFDRTTMDSGPAPEYAASVLEQDVKDVDIEIAAKETLALPALRPRPRAKLAPQLLALPHELLLHLLRYLTFADIERLRRTCKALRALASPRQIRILVGAAQLHAALLSHCKTCLFHDPFRSALLLTHPGDVGYPLSSRCVECAFYARDARFRAGAQVLLGNYESVWVCRWCGRPVSADAAPQNEKFHVRCYRLHHHMLLFFFLSGCLQLALGITGAALAWRFFRGVVLVFAPTVINFILLFFCLAYMVFCAFTPSLTCHHSLILELAILGLWIPPVHCIVRGMQDNAAWAAKKSTAAALAIFFFNILFRLLNVIGNIALLCGYMLSSNSLPDQPLWRTKLLNPFMGYSEYKYEGEDSALNEAIRALRPVASHRLPTNIGIAHQVQSPQLCLLCISPVYLPSLSPIPSIIS</sequence>
<proteinExistence type="predicted"/>
<evidence type="ECO:0000313" key="4">
    <source>
        <dbReference type="Proteomes" id="UP001217918"/>
    </source>
</evidence>
<keyword evidence="4" id="KW-1185">Reference proteome</keyword>
<dbReference type="Pfam" id="PF12937">
    <property type="entry name" value="F-box-like"/>
    <property type="match status" value="1"/>
</dbReference>
<dbReference type="SUPFAM" id="SSF81383">
    <property type="entry name" value="F-box domain"/>
    <property type="match status" value="1"/>
</dbReference>
<organism evidence="3 4">
    <name type="scientific">Phyllachora maydis</name>
    <dbReference type="NCBI Taxonomy" id="1825666"/>
    <lineage>
        <taxon>Eukaryota</taxon>
        <taxon>Fungi</taxon>
        <taxon>Dikarya</taxon>
        <taxon>Ascomycota</taxon>
        <taxon>Pezizomycotina</taxon>
        <taxon>Sordariomycetes</taxon>
        <taxon>Sordariomycetidae</taxon>
        <taxon>Phyllachorales</taxon>
        <taxon>Phyllachoraceae</taxon>
        <taxon>Phyllachora</taxon>
    </lineage>
</organism>
<dbReference type="AlphaFoldDB" id="A0AAD9HUZ0"/>
<keyword evidence="1" id="KW-0472">Membrane</keyword>
<gene>
    <name evidence="3" type="ORF">P8C59_000028</name>
</gene>
<evidence type="ECO:0000313" key="3">
    <source>
        <dbReference type="EMBL" id="KAK2066193.1"/>
    </source>
</evidence>
<dbReference type="Proteomes" id="UP001217918">
    <property type="component" value="Unassembled WGS sequence"/>
</dbReference>
<evidence type="ECO:0000256" key="1">
    <source>
        <dbReference type="SAM" id="Phobius"/>
    </source>
</evidence>
<feature type="transmembrane region" description="Helical" evidence="1">
    <location>
        <begin position="250"/>
        <end position="273"/>
    </location>
</feature>